<feature type="compositionally biased region" description="Basic and acidic residues" evidence="3">
    <location>
        <begin position="213"/>
        <end position="225"/>
    </location>
</feature>
<name>A0AAV2EW12_9ROSI</name>
<dbReference type="GO" id="GO:0009630">
    <property type="term" value="P:gravitropism"/>
    <property type="evidence" value="ECO:0007669"/>
    <property type="project" value="InterPro"/>
</dbReference>
<dbReference type="Proteomes" id="UP001497516">
    <property type="component" value="Chromosome 5"/>
</dbReference>
<gene>
    <name evidence="4" type="ORF">LTRI10_LOCUS30954</name>
</gene>
<evidence type="ECO:0000256" key="1">
    <source>
        <dbReference type="ARBA" id="ARBA00022604"/>
    </source>
</evidence>
<dbReference type="AlphaFoldDB" id="A0AAV2EW12"/>
<dbReference type="PANTHER" id="PTHR34045">
    <property type="entry name" value="OS03G0406300 PROTEIN"/>
    <property type="match status" value="1"/>
</dbReference>
<feature type="compositionally biased region" description="Basic and acidic residues" evidence="3">
    <location>
        <begin position="187"/>
        <end position="198"/>
    </location>
</feature>
<keyword evidence="5" id="KW-1185">Reference proteome</keyword>
<accession>A0AAV2EW12</accession>
<evidence type="ECO:0000313" key="5">
    <source>
        <dbReference type="Proteomes" id="UP001497516"/>
    </source>
</evidence>
<evidence type="ECO:0000313" key="4">
    <source>
        <dbReference type="EMBL" id="CAL1390146.1"/>
    </source>
</evidence>
<protein>
    <submittedName>
        <fullName evidence="4">Uncharacterized protein</fullName>
    </submittedName>
</protein>
<reference evidence="4 5" key="1">
    <citation type="submission" date="2024-04" db="EMBL/GenBank/DDBJ databases">
        <authorList>
            <person name="Fracassetti M."/>
        </authorList>
    </citation>
    <scope>NUCLEOTIDE SEQUENCE [LARGE SCALE GENOMIC DNA]</scope>
</reference>
<evidence type="ECO:0000256" key="2">
    <source>
        <dbReference type="ARBA" id="ARBA00024198"/>
    </source>
</evidence>
<proteinExistence type="inferred from homology"/>
<feature type="region of interest" description="Disordered" evidence="3">
    <location>
        <begin position="13"/>
        <end position="41"/>
    </location>
</feature>
<dbReference type="GO" id="GO:0040008">
    <property type="term" value="P:regulation of growth"/>
    <property type="evidence" value="ECO:0007669"/>
    <property type="project" value="InterPro"/>
</dbReference>
<dbReference type="InterPro" id="IPR044683">
    <property type="entry name" value="LAZY"/>
</dbReference>
<sequence length="225" mass="24661">MKILAWMQHKLTGRNGTKQPCRNSAALQRDAGEPEETGDWPHGLLAIGTLGSNGTMKQAPHPTSPSCGAAHVAAGAPHCLDTVSTREAVSSNTNISKRSLSFLVKKVFVCRDGFSLPPPSSPRGLVDPVQTDSTMEKILRAILNKKIYPQNQPPNPAAAAVSKKMYLKNRQKKPSQIKATEIEPEGCEDHETYHKLQITDDDNSNKNNNNHENPSKWDKTDSECE</sequence>
<comment type="similarity">
    <text evidence="2">Belongs to the LAZY family.</text>
</comment>
<dbReference type="PANTHER" id="PTHR34045:SF3">
    <property type="entry name" value="PROTEIN LAZY 4"/>
    <property type="match status" value="1"/>
</dbReference>
<feature type="region of interest" description="Disordered" evidence="3">
    <location>
        <begin position="169"/>
        <end position="225"/>
    </location>
</feature>
<organism evidence="4 5">
    <name type="scientific">Linum trigynum</name>
    <dbReference type="NCBI Taxonomy" id="586398"/>
    <lineage>
        <taxon>Eukaryota</taxon>
        <taxon>Viridiplantae</taxon>
        <taxon>Streptophyta</taxon>
        <taxon>Embryophyta</taxon>
        <taxon>Tracheophyta</taxon>
        <taxon>Spermatophyta</taxon>
        <taxon>Magnoliopsida</taxon>
        <taxon>eudicotyledons</taxon>
        <taxon>Gunneridae</taxon>
        <taxon>Pentapetalae</taxon>
        <taxon>rosids</taxon>
        <taxon>fabids</taxon>
        <taxon>Malpighiales</taxon>
        <taxon>Linaceae</taxon>
        <taxon>Linum</taxon>
    </lineage>
</organism>
<feature type="compositionally biased region" description="Polar residues" evidence="3">
    <location>
        <begin position="14"/>
        <end position="26"/>
    </location>
</feature>
<dbReference type="EMBL" id="OZ034818">
    <property type="protein sequence ID" value="CAL1390146.1"/>
    <property type="molecule type" value="Genomic_DNA"/>
</dbReference>
<evidence type="ECO:0000256" key="3">
    <source>
        <dbReference type="SAM" id="MobiDB-lite"/>
    </source>
</evidence>
<keyword evidence="1" id="KW-0341">Growth regulation</keyword>